<dbReference type="EMBL" id="KB096394">
    <property type="protein sequence ID" value="ESO05138.1"/>
    <property type="molecule type" value="Genomic_DNA"/>
</dbReference>
<feature type="domain" description="Phorbol-ester/DAG-type" evidence="7">
    <location>
        <begin position="1"/>
        <end position="40"/>
    </location>
</feature>
<dbReference type="GO" id="GO:0003824">
    <property type="term" value="F:catalytic activity"/>
    <property type="evidence" value="ECO:0007669"/>
    <property type="project" value="InterPro"/>
</dbReference>
<feature type="domain" description="PHD-type" evidence="6">
    <location>
        <begin position="3"/>
        <end position="59"/>
    </location>
</feature>
<keyword evidence="1" id="KW-0479">Metal-binding</keyword>
<proteinExistence type="predicted"/>
<dbReference type="CTD" id="20209420"/>
<dbReference type="SMART" id="SM00249">
    <property type="entry name" value="PHD"/>
    <property type="match status" value="1"/>
</dbReference>
<dbReference type="PANTHER" id="PTHR37445:SF3">
    <property type="entry name" value="ZINC FINGER PHD-TYPE DOMAIN-CONTAINING PROTEIN"/>
    <property type="match status" value="1"/>
</dbReference>
<feature type="coiled-coil region" evidence="5">
    <location>
        <begin position="84"/>
        <end position="115"/>
    </location>
</feature>
<evidence type="ECO:0000259" key="6">
    <source>
        <dbReference type="PROSITE" id="PS50016"/>
    </source>
</evidence>
<reference evidence="8 10" key="2">
    <citation type="journal article" date="2013" name="Nature">
        <title>Insights into bilaterian evolution from three spiralian genomes.</title>
        <authorList>
            <person name="Simakov O."/>
            <person name="Marletaz F."/>
            <person name="Cho S.J."/>
            <person name="Edsinger-Gonzales E."/>
            <person name="Havlak P."/>
            <person name="Hellsten U."/>
            <person name="Kuo D.H."/>
            <person name="Larsson T."/>
            <person name="Lv J."/>
            <person name="Arendt D."/>
            <person name="Savage R."/>
            <person name="Osoegawa K."/>
            <person name="de Jong P."/>
            <person name="Grimwood J."/>
            <person name="Chapman J.A."/>
            <person name="Shapiro H."/>
            <person name="Aerts A."/>
            <person name="Otillar R.P."/>
            <person name="Terry A.Y."/>
            <person name="Boore J.L."/>
            <person name="Grigoriev I.V."/>
            <person name="Lindberg D.R."/>
            <person name="Seaver E.C."/>
            <person name="Weisblat D.A."/>
            <person name="Putnam N.H."/>
            <person name="Rokhsar D.S."/>
        </authorList>
    </citation>
    <scope>NUCLEOTIDE SEQUENCE</scope>
</reference>
<evidence type="ECO:0000256" key="5">
    <source>
        <dbReference type="SAM" id="Coils"/>
    </source>
</evidence>
<dbReference type="Gene3D" id="3.30.40.10">
    <property type="entry name" value="Zinc/RING finger domain, C3HC4 (zinc finger)"/>
    <property type="match status" value="1"/>
</dbReference>
<dbReference type="EMBL" id="AMQM01009417">
    <property type="status" value="NOT_ANNOTATED_CDS"/>
    <property type="molecule type" value="Genomic_DNA"/>
</dbReference>
<keyword evidence="5" id="KW-0175">Coiled coil</keyword>
<dbReference type="InterPro" id="IPR036691">
    <property type="entry name" value="Endo/exonu/phosph_ase_sf"/>
</dbReference>
<evidence type="ECO:0000259" key="7">
    <source>
        <dbReference type="PROSITE" id="PS50081"/>
    </source>
</evidence>
<reference evidence="10" key="1">
    <citation type="submission" date="2012-12" db="EMBL/GenBank/DDBJ databases">
        <authorList>
            <person name="Hellsten U."/>
            <person name="Grimwood J."/>
            <person name="Chapman J.A."/>
            <person name="Shapiro H."/>
            <person name="Aerts A."/>
            <person name="Otillar R.P."/>
            <person name="Terry A.Y."/>
            <person name="Boore J.L."/>
            <person name="Simakov O."/>
            <person name="Marletaz F."/>
            <person name="Cho S.-J."/>
            <person name="Edsinger-Gonzales E."/>
            <person name="Havlak P."/>
            <person name="Kuo D.-H."/>
            <person name="Larsson T."/>
            <person name="Lv J."/>
            <person name="Arendt D."/>
            <person name="Savage R."/>
            <person name="Osoegawa K."/>
            <person name="de Jong P."/>
            <person name="Lindberg D.R."/>
            <person name="Seaver E.C."/>
            <person name="Weisblat D.A."/>
            <person name="Putnam N.H."/>
            <person name="Grigoriev I.V."/>
            <person name="Rokhsar D.S."/>
        </authorList>
    </citation>
    <scope>NUCLEOTIDE SEQUENCE</scope>
</reference>
<dbReference type="EnsemblMetazoa" id="HelroT184213">
    <property type="protein sequence ID" value="HelroP184213"/>
    <property type="gene ID" value="HelroG184213"/>
</dbReference>
<dbReference type="InterPro" id="IPR001965">
    <property type="entry name" value="Znf_PHD"/>
</dbReference>
<evidence type="ECO:0000256" key="2">
    <source>
        <dbReference type="ARBA" id="ARBA00022771"/>
    </source>
</evidence>
<dbReference type="eggNOG" id="ENOG502SDTV">
    <property type="taxonomic scope" value="Eukaryota"/>
</dbReference>
<dbReference type="InterPro" id="IPR005135">
    <property type="entry name" value="Endo/exonuclease/phosphatase"/>
</dbReference>
<reference evidence="9" key="3">
    <citation type="submission" date="2015-06" db="UniProtKB">
        <authorList>
            <consortium name="EnsemblMetazoa"/>
        </authorList>
    </citation>
    <scope>IDENTIFICATION</scope>
</reference>
<dbReference type="InterPro" id="IPR011011">
    <property type="entry name" value="Znf_FYVE_PHD"/>
</dbReference>
<dbReference type="EMBL" id="AMQM01009418">
    <property type="status" value="NOT_ANNOTATED_CDS"/>
    <property type="molecule type" value="Genomic_DNA"/>
</dbReference>
<organism evidence="9 10">
    <name type="scientific">Helobdella robusta</name>
    <name type="common">Californian leech</name>
    <dbReference type="NCBI Taxonomy" id="6412"/>
    <lineage>
        <taxon>Eukaryota</taxon>
        <taxon>Metazoa</taxon>
        <taxon>Spiralia</taxon>
        <taxon>Lophotrochozoa</taxon>
        <taxon>Annelida</taxon>
        <taxon>Clitellata</taxon>
        <taxon>Hirudinea</taxon>
        <taxon>Rhynchobdellida</taxon>
        <taxon>Glossiphoniidae</taxon>
        <taxon>Helobdella</taxon>
    </lineage>
</organism>
<name>T1FKS1_HELRO</name>
<evidence type="ECO:0000256" key="4">
    <source>
        <dbReference type="PROSITE-ProRule" id="PRU00146"/>
    </source>
</evidence>
<dbReference type="SUPFAM" id="SSF56219">
    <property type="entry name" value="DNase I-like"/>
    <property type="match status" value="1"/>
</dbReference>
<gene>
    <name evidence="9" type="primary">20209420</name>
    <name evidence="8" type="ORF">HELRODRAFT_184213</name>
</gene>
<dbReference type="PROSITE" id="PS50081">
    <property type="entry name" value="ZF_DAG_PE_2"/>
    <property type="match status" value="1"/>
</dbReference>
<accession>T1FKS1</accession>
<sequence>MNKNKCLQCSEAKGQGKAVKCSQCEFFAHANCVSIPEEVCNLLDSSTNLRWFCDRCSSLGPNIKKLTSSVDSLRKDVFNKLSTLNDLNANIKSELENINAVIESNKEKLNKLENSDVFRGELNTLKNDMKVSFADIVSREIKGHTDDIKAEVKTVQATINDAKQIKERENNLIMFHLPESGSDRVDVMKILKHLSNNVVDANPVHLTRLGKKSDDHTRPLLLKMDSVDIKNMIIKNVSKLKSLDVSLGRIGLSHDLSPEQRKELRSKIEEARALEASDKGFLYRVRGQSIGSSSFVGNACGYDDGRGDDIRKYSISNCNVNNFKNYGHISASDRVSGKDGGGSFNIKDVSFSLNNNSNVVGGEDFGVLSLTLGVIGNDYLDSSLDGNKCLMMKGTGNDLNGNVNFGCCNDGHGLDGGGYSMVCGTGSDLNVIGKNGCGKDDGSDCVITNGAGNDCNESGGFNDFKKVGNNNVMKGGAVGRNIGGIKNDRTNNFCVVKIKLGLLNIRSIGSKYNIIYDLISDGLNIFVVTESWHGSSENPSIALSAPPGYRSVDCVRDHDPLHGGLIIFFRLCLKCKKIALPTVTTFEVLAVRFTVNSQEFILLAIYRPGSAQLSGLFFRELISILENITVLSSRIVLTGDFNVHVEKTNDPHAANLNEIFDNFQLINRVKAPTHLRGGTLDLIVTSEDFPVHDCLVHPTYSRKYEYIYSRDERDRASNHMQDNKSHDLCPLPAIKSRDLYLHFRLQRHFRRLH</sequence>
<dbReference type="InterPro" id="IPR019787">
    <property type="entry name" value="Znf_PHD-finger"/>
</dbReference>
<dbReference type="SUPFAM" id="SSF57903">
    <property type="entry name" value="FYVE/PHD zinc finger"/>
    <property type="match status" value="1"/>
</dbReference>
<protein>
    <recommendedName>
        <fullName evidence="11">PHD-type domain-containing protein</fullName>
    </recommendedName>
</protein>
<keyword evidence="10" id="KW-1185">Reference proteome</keyword>
<dbReference type="KEGG" id="hro:HELRODRAFT_184213"/>
<dbReference type="Gene3D" id="3.60.10.10">
    <property type="entry name" value="Endonuclease/exonuclease/phosphatase"/>
    <property type="match status" value="1"/>
</dbReference>
<evidence type="ECO:0000313" key="9">
    <source>
        <dbReference type="EnsemblMetazoa" id="HelroP184213"/>
    </source>
</evidence>
<dbReference type="Pfam" id="PF03372">
    <property type="entry name" value="Exo_endo_phos"/>
    <property type="match status" value="1"/>
</dbReference>
<evidence type="ECO:0008006" key="11">
    <source>
        <dbReference type="Google" id="ProtNLM"/>
    </source>
</evidence>
<dbReference type="OrthoDB" id="6158974at2759"/>
<keyword evidence="2 4" id="KW-0863">Zinc-finger</keyword>
<dbReference type="InterPro" id="IPR013083">
    <property type="entry name" value="Znf_RING/FYVE/PHD"/>
</dbReference>
<dbReference type="PANTHER" id="PTHR37445">
    <property type="entry name" value="PROTEIN CBG24663"/>
    <property type="match status" value="1"/>
</dbReference>
<evidence type="ECO:0000313" key="8">
    <source>
        <dbReference type="EMBL" id="ESO05138.1"/>
    </source>
</evidence>
<dbReference type="RefSeq" id="XP_009016763.1">
    <property type="nucleotide sequence ID" value="XM_009018515.1"/>
</dbReference>
<dbReference type="HOGENOM" id="CLU_000680_29_4_1"/>
<dbReference type="Proteomes" id="UP000015101">
    <property type="component" value="Unassembled WGS sequence"/>
</dbReference>
<evidence type="ECO:0000313" key="10">
    <source>
        <dbReference type="Proteomes" id="UP000015101"/>
    </source>
</evidence>
<evidence type="ECO:0000256" key="1">
    <source>
        <dbReference type="ARBA" id="ARBA00022723"/>
    </source>
</evidence>
<dbReference type="InterPro" id="IPR002219">
    <property type="entry name" value="PKC_DAG/PE"/>
</dbReference>
<dbReference type="GeneID" id="20209420"/>
<dbReference type="InParanoid" id="T1FKS1"/>
<dbReference type="AlphaFoldDB" id="T1FKS1"/>
<dbReference type="EMBL" id="AMQM01009416">
    <property type="status" value="NOT_ANNOTATED_CDS"/>
    <property type="molecule type" value="Genomic_DNA"/>
</dbReference>
<evidence type="ECO:0000256" key="3">
    <source>
        <dbReference type="ARBA" id="ARBA00022833"/>
    </source>
</evidence>
<keyword evidence="3" id="KW-0862">Zinc</keyword>
<dbReference type="GO" id="GO:0008270">
    <property type="term" value="F:zinc ion binding"/>
    <property type="evidence" value="ECO:0007669"/>
    <property type="project" value="UniProtKB-KW"/>
</dbReference>
<dbReference type="PROSITE" id="PS50016">
    <property type="entry name" value="ZF_PHD_2"/>
    <property type="match status" value="1"/>
</dbReference>